<name>A0A1G9YCS9_9ACTN</name>
<evidence type="ECO:0000313" key="10">
    <source>
        <dbReference type="Proteomes" id="UP000198680"/>
    </source>
</evidence>
<dbReference type="EMBL" id="FNHE01000011">
    <property type="protein sequence ID" value="SDN06436.1"/>
    <property type="molecule type" value="Genomic_DNA"/>
</dbReference>
<organism evidence="9 10">
    <name type="scientific">Geodermatophilus siccatus</name>
    <dbReference type="NCBI Taxonomy" id="1137991"/>
    <lineage>
        <taxon>Bacteria</taxon>
        <taxon>Bacillati</taxon>
        <taxon>Actinomycetota</taxon>
        <taxon>Actinomycetes</taxon>
        <taxon>Geodermatophilales</taxon>
        <taxon>Geodermatophilaceae</taxon>
        <taxon>Geodermatophilus</taxon>
    </lineage>
</organism>
<dbReference type="Proteomes" id="UP000198680">
    <property type="component" value="Unassembled WGS sequence"/>
</dbReference>
<evidence type="ECO:0000256" key="8">
    <source>
        <dbReference type="SAM" id="Phobius"/>
    </source>
</evidence>
<feature type="transmembrane region" description="Helical" evidence="8">
    <location>
        <begin position="173"/>
        <end position="191"/>
    </location>
</feature>
<dbReference type="InterPro" id="IPR038523">
    <property type="entry name" value="AmiSUreI_transpt_sf"/>
</dbReference>
<feature type="transmembrane region" description="Helical" evidence="8">
    <location>
        <begin position="56"/>
        <end position="74"/>
    </location>
</feature>
<keyword evidence="3" id="KW-0813">Transport</keyword>
<dbReference type="STRING" id="1137991.SAMN05660642_03973"/>
<feature type="transmembrane region" description="Helical" evidence="8">
    <location>
        <begin position="145"/>
        <end position="167"/>
    </location>
</feature>
<evidence type="ECO:0000256" key="1">
    <source>
        <dbReference type="ARBA" id="ARBA00004651"/>
    </source>
</evidence>
<sequence length="213" mass="21821">MGAVGLLYVGAVLVVNGVMLLGHVSPAGAAPLNLFVGGLQVVTPTYLIIAADGDQAQIALAAGLYYFGFTYLWVGINGIAGWPGEGLGWFSLVVAAAAVGFAAHSWLVVGDRTFAVIWLLWAVLWFGFFLLLARHEDHLTGAVGVLALGEGLLTAAVPAFLIITGWWSESLTTALVVAVLGVLLLAVSVPLGRTLSVPAPPAPTQPGAAPGAQ</sequence>
<dbReference type="AlphaFoldDB" id="A0A1G9YCS9"/>
<evidence type="ECO:0000256" key="6">
    <source>
        <dbReference type="ARBA" id="ARBA00022989"/>
    </source>
</evidence>
<reference evidence="10" key="1">
    <citation type="submission" date="2016-10" db="EMBL/GenBank/DDBJ databases">
        <authorList>
            <person name="Varghese N."/>
            <person name="Submissions S."/>
        </authorList>
    </citation>
    <scope>NUCLEOTIDE SEQUENCE [LARGE SCALE GENOMIC DNA]</scope>
    <source>
        <strain evidence="10">DSM 45419</strain>
    </source>
</reference>
<keyword evidence="6 8" id="KW-1133">Transmembrane helix</keyword>
<evidence type="ECO:0000256" key="5">
    <source>
        <dbReference type="ARBA" id="ARBA00022692"/>
    </source>
</evidence>
<keyword evidence="4" id="KW-1003">Cell membrane</keyword>
<keyword evidence="5 8" id="KW-0812">Transmembrane</keyword>
<dbReference type="Gene3D" id="1.25.40.600">
    <property type="match status" value="1"/>
</dbReference>
<dbReference type="InterPro" id="IPR003211">
    <property type="entry name" value="AmiSUreI_transpt"/>
</dbReference>
<dbReference type="OrthoDB" id="6636366at2"/>
<accession>A0A1G9YCS9</accession>
<comment type="similarity">
    <text evidence="2">Belongs to the AmiS/UreI family.</text>
</comment>
<dbReference type="RefSeq" id="WP_091222413.1">
    <property type="nucleotide sequence ID" value="NZ_FNHE01000011.1"/>
</dbReference>
<feature type="transmembrane region" description="Helical" evidence="8">
    <location>
        <begin position="86"/>
        <end position="109"/>
    </location>
</feature>
<evidence type="ECO:0000256" key="4">
    <source>
        <dbReference type="ARBA" id="ARBA00022475"/>
    </source>
</evidence>
<feature type="transmembrane region" description="Helical" evidence="8">
    <location>
        <begin position="32"/>
        <end position="50"/>
    </location>
</feature>
<feature type="transmembrane region" description="Helical" evidence="8">
    <location>
        <begin position="6"/>
        <end position="25"/>
    </location>
</feature>
<proteinExistence type="inferred from homology"/>
<protein>
    <submittedName>
        <fullName evidence="9">AmiS/UreI family transporter</fullName>
    </submittedName>
</protein>
<dbReference type="Pfam" id="PF02293">
    <property type="entry name" value="AmiS_UreI"/>
    <property type="match status" value="1"/>
</dbReference>
<evidence type="ECO:0000256" key="3">
    <source>
        <dbReference type="ARBA" id="ARBA00022448"/>
    </source>
</evidence>
<keyword evidence="7 8" id="KW-0472">Membrane</keyword>
<evidence type="ECO:0000256" key="7">
    <source>
        <dbReference type="ARBA" id="ARBA00023136"/>
    </source>
</evidence>
<evidence type="ECO:0000313" key="9">
    <source>
        <dbReference type="EMBL" id="SDN06436.1"/>
    </source>
</evidence>
<gene>
    <name evidence="9" type="ORF">SAMN05660642_03973</name>
</gene>
<dbReference type="GO" id="GO:0005886">
    <property type="term" value="C:plasma membrane"/>
    <property type="evidence" value="ECO:0007669"/>
    <property type="project" value="UniProtKB-SubCell"/>
</dbReference>
<keyword evidence="10" id="KW-1185">Reference proteome</keyword>
<feature type="transmembrane region" description="Helical" evidence="8">
    <location>
        <begin position="115"/>
        <end position="133"/>
    </location>
</feature>
<comment type="subcellular location">
    <subcellularLocation>
        <location evidence="1">Cell membrane</location>
        <topology evidence="1">Multi-pass membrane protein</topology>
    </subcellularLocation>
</comment>
<evidence type="ECO:0000256" key="2">
    <source>
        <dbReference type="ARBA" id="ARBA00010068"/>
    </source>
</evidence>